<proteinExistence type="predicted"/>
<dbReference type="Proteomes" id="UP001341281">
    <property type="component" value="Chromosome 08"/>
</dbReference>
<reference evidence="2 3" key="1">
    <citation type="submission" date="2024-02" db="EMBL/GenBank/DDBJ databases">
        <title>High-quality chromosome-scale genome assembly of Pensacola bahiagrass (Paspalum notatum Flugge var. saurae).</title>
        <authorList>
            <person name="Vega J.M."/>
            <person name="Podio M."/>
            <person name="Orjuela J."/>
            <person name="Siena L.A."/>
            <person name="Pessino S.C."/>
            <person name="Combes M.C."/>
            <person name="Mariac C."/>
            <person name="Albertini E."/>
            <person name="Pupilli F."/>
            <person name="Ortiz J.P.A."/>
            <person name="Leblanc O."/>
        </authorList>
    </citation>
    <scope>NUCLEOTIDE SEQUENCE [LARGE SCALE GENOMIC DNA]</scope>
    <source>
        <strain evidence="2">R1</strain>
        <tissue evidence="2">Leaf</tissue>
    </source>
</reference>
<dbReference type="EMBL" id="CP144752">
    <property type="protein sequence ID" value="WVZ90504.1"/>
    <property type="molecule type" value="Genomic_DNA"/>
</dbReference>
<organism evidence="2 3">
    <name type="scientific">Paspalum notatum var. saurae</name>
    <dbReference type="NCBI Taxonomy" id="547442"/>
    <lineage>
        <taxon>Eukaryota</taxon>
        <taxon>Viridiplantae</taxon>
        <taxon>Streptophyta</taxon>
        <taxon>Embryophyta</taxon>
        <taxon>Tracheophyta</taxon>
        <taxon>Spermatophyta</taxon>
        <taxon>Magnoliopsida</taxon>
        <taxon>Liliopsida</taxon>
        <taxon>Poales</taxon>
        <taxon>Poaceae</taxon>
        <taxon>PACMAD clade</taxon>
        <taxon>Panicoideae</taxon>
        <taxon>Andropogonodae</taxon>
        <taxon>Paspaleae</taxon>
        <taxon>Paspalinae</taxon>
        <taxon>Paspalum</taxon>
    </lineage>
</organism>
<dbReference type="Pfam" id="PF07762">
    <property type="entry name" value="DUF1618"/>
    <property type="match status" value="1"/>
</dbReference>
<dbReference type="PANTHER" id="PTHR33086">
    <property type="entry name" value="OS05G0468200 PROTEIN-RELATED"/>
    <property type="match status" value="1"/>
</dbReference>
<dbReference type="InterPro" id="IPR011676">
    <property type="entry name" value="DUF1618"/>
</dbReference>
<protein>
    <recommendedName>
        <fullName evidence="1">DUF1618 domain-containing protein</fullName>
    </recommendedName>
</protein>
<accession>A0AAQ3UJW5</accession>
<evidence type="ECO:0000259" key="1">
    <source>
        <dbReference type="Pfam" id="PF07762"/>
    </source>
</evidence>
<dbReference type="PANTHER" id="PTHR33086:SF62">
    <property type="entry name" value="OS01G0182100 PROTEIN"/>
    <property type="match status" value="1"/>
</dbReference>
<evidence type="ECO:0000313" key="3">
    <source>
        <dbReference type="Proteomes" id="UP001341281"/>
    </source>
</evidence>
<gene>
    <name evidence="2" type="ORF">U9M48_036801</name>
</gene>
<evidence type="ECO:0000313" key="2">
    <source>
        <dbReference type="EMBL" id="WVZ90504.1"/>
    </source>
</evidence>
<name>A0AAQ3UJW5_PASNO</name>
<dbReference type="AlphaFoldDB" id="A0AAQ3UJW5"/>
<sequence length="336" mass="36879">MAAFRLRGSKSHQRHEVGSRCLVACTGKSLLVLYGGQYSGPGSSTRGCYLVYDAAAPLLSTVPPPPQSWDLISIGVGPLVLRRQPPSSSGSGYLLAELVTRPSRDLPDAELYLWRSDGEPTPQWVKKEVRLPRKVCPEAGKHNFSADISFSGPGTEDTLCWVDLLHGILVCTSPTHDPSFCFIPLPHDCPAVPMTDSSPCRPHMDELRSVACVGGAIKLAAMVGVLEGWSLDQFRLSTWTLSPDLREWRLDGSFHIKDLWATDEYRALNAPLRVPICPILSLGEGEDAVFYAVVNDLELRSILQGPILVRTDADFKCQLSLLHKDRAGLLEVKRPD</sequence>
<keyword evidence="3" id="KW-1185">Reference proteome</keyword>
<feature type="domain" description="DUF1618" evidence="1">
    <location>
        <begin position="161"/>
        <end position="282"/>
    </location>
</feature>